<comment type="similarity">
    <text evidence="1">Belongs to the short-chain dehydrogenases/reductases (SDR) family.</text>
</comment>
<dbReference type="PANTHER" id="PTHR48107">
    <property type="entry name" value="NADPH-DEPENDENT ALDEHYDE REDUCTASE-LIKE PROTEIN, CHLOROPLASTIC-RELATED"/>
    <property type="match status" value="1"/>
</dbReference>
<dbReference type="OMA" id="GPCFLAK"/>
<dbReference type="EMBL" id="EQ962656">
    <property type="protein sequence ID" value="EED15918.1"/>
    <property type="molecule type" value="Genomic_DNA"/>
</dbReference>
<dbReference type="InParanoid" id="B8MG51"/>
<dbReference type="PhylomeDB" id="B8MG51"/>
<evidence type="ECO:0000313" key="4">
    <source>
        <dbReference type="EMBL" id="EED15918.1"/>
    </source>
</evidence>
<dbReference type="InterPro" id="IPR002347">
    <property type="entry name" value="SDR_fam"/>
</dbReference>
<dbReference type="STRING" id="441959.B8MG51"/>
<dbReference type="PANTHER" id="PTHR48107:SF7">
    <property type="entry name" value="RE15974P"/>
    <property type="match status" value="1"/>
</dbReference>
<name>B8MG51_TALSN</name>
<accession>B8MG51</accession>
<dbReference type="GO" id="GO:0016614">
    <property type="term" value="F:oxidoreductase activity, acting on CH-OH group of donors"/>
    <property type="evidence" value="ECO:0007669"/>
    <property type="project" value="UniProtKB-ARBA"/>
</dbReference>
<dbReference type="eggNOG" id="KOG0725">
    <property type="taxonomic scope" value="Eukaryota"/>
</dbReference>
<dbReference type="PRINTS" id="PR00081">
    <property type="entry name" value="GDHRDH"/>
</dbReference>
<dbReference type="InterPro" id="IPR020904">
    <property type="entry name" value="Sc_DH/Rdtase_CS"/>
</dbReference>
<evidence type="ECO:0000256" key="3">
    <source>
        <dbReference type="ARBA" id="ARBA00023002"/>
    </source>
</evidence>
<dbReference type="HOGENOM" id="CLU_010194_1_3_1"/>
<dbReference type="PRINTS" id="PR00080">
    <property type="entry name" value="SDRFAMILY"/>
</dbReference>
<organism evidence="4 5">
    <name type="scientific">Talaromyces stipitatus (strain ATCC 10500 / CBS 375.48 / QM 6759 / NRRL 1006)</name>
    <name type="common">Penicillium stipitatum</name>
    <dbReference type="NCBI Taxonomy" id="441959"/>
    <lineage>
        <taxon>Eukaryota</taxon>
        <taxon>Fungi</taxon>
        <taxon>Dikarya</taxon>
        <taxon>Ascomycota</taxon>
        <taxon>Pezizomycotina</taxon>
        <taxon>Eurotiomycetes</taxon>
        <taxon>Eurotiomycetidae</taxon>
        <taxon>Eurotiales</taxon>
        <taxon>Trichocomaceae</taxon>
        <taxon>Talaromyces</taxon>
        <taxon>Talaromyces sect. Talaromyces</taxon>
    </lineage>
</organism>
<evidence type="ECO:0000256" key="2">
    <source>
        <dbReference type="ARBA" id="ARBA00022857"/>
    </source>
</evidence>
<dbReference type="AlphaFoldDB" id="B8MG51"/>
<dbReference type="RefSeq" id="XP_002483152.1">
    <property type="nucleotide sequence ID" value="XM_002483107.1"/>
</dbReference>
<evidence type="ECO:0000256" key="1">
    <source>
        <dbReference type="ARBA" id="ARBA00006484"/>
    </source>
</evidence>
<proteinExistence type="inferred from homology"/>
<sequence>MSYVGKVVLITGGSKGIGRAVTEQFVALGAKVAINYSSDSSAADELVKTLGENNVLPIKADAGSVVSTKEMVEQTVSRFGKIDILIPNAGIMPLANLENVTEEMFDNIYQVNVKGPLFLAKAAVPHMPEGSHIVFLSTSLCHSNTILPPQLLYCSTKGAIEQITRLLSKDLASKGIIVNCVAPGPTATELFMRGKPDTLVDAIKKHSPFNRLGTPEEIAEAIVYLSGTSWVAGQTVRCNGGMI</sequence>
<dbReference type="PROSITE" id="PS00061">
    <property type="entry name" value="ADH_SHORT"/>
    <property type="match status" value="1"/>
</dbReference>
<dbReference type="GeneID" id="8105675"/>
<dbReference type="FunFam" id="3.40.50.720:FF:000084">
    <property type="entry name" value="Short-chain dehydrogenase reductase"/>
    <property type="match status" value="1"/>
</dbReference>
<dbReference type="Gene3D" id="3.40.50.720">
    <property type="entry name" value="NAD(P)-binding Rossmann-like Domain"/>
    <property type="match status" value="1"/>
</dbReference>
<dbReference type="InterPro" id="IPR036291">
    <property type="entry name" value="NAD(P)-bd_dom_sf"/>
</dbReference>
<gene>
    <name evidence="4" type="ORF">TSTA_010360</name>
</gene>
<keyword evidence="5" id="KW-1185">Reference proteome</keyword>
<dbReference type="Proteomes" id="UP000001745">
    <property type="component" value="Unassembled WGS sequence"/>
</dbReference>
<evidence type="ECO:0000313" key="5">
    <source>
        <dbReference type="Proteomes" id="UP000001745"/>
    </source>
</evidence>
<keyword evidence="3" id="KW-0560">Oxidoreductase</keyword>
<dbReference type="VEuPathDB" id="FungiDB:TSTA_010360"/>
<protein>
    <submittedName>
        <fullName evidence="4">Oxidoreductase, short-chain dehydrogenase/reductase family, putative</fullName>
    </submittedName>
</protein>
<dbReference type="Pfam" id="PF13561">
    <property type="entry name" value="adh_short_C2"/>
    <property type="match status" value="1"/>
</dbReference>
<reference evidence="5" key="1">
    <citation type="journal article" date="2015" name="Genome Announc.">
        <title>Genome sequence of the AIDS-associated pathogen Penicillium marneffei (ATCC18224) and its near taxonomic relative Talaromyces stipitatus (ATCC10500).</title>
        <authorList>
            <person name="Nierman W.C."/>
            <person name="Fedorova-Abrams N.D."/>
            <person name="Andrianopoulos A."/>
        </authorList>
    </citation>
    <scope>NUCLEOTIDE SEQUENCE [LARGE SCALE GENOMIC DNA]</scope>
    <source>
        <strain evidence="5">ATCC 10500 / CBS 375.48 / QM 6759 / NRRL 1006</strain>
    </source>
</reference>
<dbReference type="SUPFAM" id="SSF51735">
    <property type="entry name" value="NAD(P)-binding Rossmann-fold domains"/>
    <property type="match status" value="1"/>
</dbReference>
<keyword evidence="2" id="KW-0521">NADP</keyword>
<dbReference type="OrthoDB" id="47007at2759"/>